<dbReference type="Proteomes" id="UP000249300">
    <property type="component" value="Chromosome 1"/>
</dbReference>
<dbReference type="PANTHER" id="PTHR45663">
    <property type="entry name" value="GEO12009P1"/>
    <property type="match status" value="1"/>
</dbReference>
<dbReference type="InterPro" id="IPR036249">
    <property type="entry name" value="Thioredoxin-like_sf"/>
</dbReference>
<dbReference type="PROSITE" id="PS51352">
    <property type="entry name" value="THIOREDOXIN_2"/>
    <property type="match status" value="1"/>
</dbReference>
<dbReference type="InterPro" id="IPR005746">
    <property type="entry name" value="Thioredoxin"/>
</dbReference>
<keyword evidence="5" id="KW-0676">Redox-active center</keyword>
<keyword evidence="2" id="KW-0813">Transport</keyword>
<dbReference type="Pfam" id="PF00085">
    <property type="entry name" value="Thioredoxin"/>
    <property type="match status" value="1"/>
</dbReference>
<dbReference type="EMBL" id="LS483447">
    <property type="protein sequence ID" value="SQH73241.1"/>
    <property type="molecule type" value="Genomic_DNA"/>
</dbReference>
<dbReference type="InterPro" id="IPR013766">
    <property type="entry name" value="Thioredoxin_domain"/>
</dbReference>
<evidence type="ECO:0000313" key="8">
    <source>
        <dbReference type="EMBL" id="SQH73241.1"/>
    </source>
</evidence>
<protein>
    <recommendedName>
        <fullName evidence="6">Thioredoxin</fullName>
    </recommendedName>
</protein>
<evidence type="ECO:0000256" key="2">
    <source>
        <dbReference type="ARBA" id="ARBA00022448"/>
    </source>
</evidence>
<keyword evidence="4" id="KW-1015">Disulfide bond</keyword>
<dbReference type="CDD" id="cd02947">
    <property type="entry name" value="TRX_family"/>
    <property type="match status" value="1"/>
</dbReference>
<dbReference type="GO" id="GO:0045454">
    <property type="term" value="P:cell redox homeostasis"/>
    <property type="evidence" value="ECO:0007669"/>
    <property type="project" value="TreeGrafter"/>
</dbReference>
<evidence type="ECO:0000313" key="9">
    <source>
        <dbReference type="Proteomes" id="UP000249300"/>
    </source>
</evidence>
<dbReference type="GO" id="GO:0015035">
    <property type="term" value="F:protein-disulfide reductase activity"/>
    <property type="evidence" value="ECO:0007669"/>
    <property type="project" value="UniProtKB-UniRule"/>
</dbReference>
<dbReference type="FunFam" id="3.40.30.10:FF:000001">
    <property type="entry name" value="Thioredoxin"/>
    <property type="match status" value="1"/>
</dbReference>
<reference evidence="8 9" key="1">
    <citation type="submission" date="2018-06" db="EMBL/GenBank/DDBJ databases">
        <authorList>
            <consortium name="Pathogen Informatics"/>
            <person name="Doyle S."/>
        </authorList>
    </citation>
    <scope>NUCLEOTIDE SEQUENCE [LARGE SCALE GENOMIC DNA]</scope>
    <source>
        <strain evidence="8 9">NCTC12858</strain>
    </source>
</reference>
<evidence type="ECO:0000256" key="5">
    <source>
        <dbReference type="ARBA" id="ARBA00023284"/>
    </source>
</evidence>
<dbReference type="RefSeq" id="WP_023939434.1">
    <property type="nucleotide sequence ID" value="NZ_LS483447.1"/>
</dbReference>
<dbReference type="SUPFAM" id="SSF52833">
    <property type="entry name" value="Thioredoxin-like"/>
    <property type="match status" value="1"/>
</dbReference>
<dbReference type="Gene3D" id="3.40.30.10">
    <property type="entry name" value="Glutaredoxin"/>
    <property type="match status" value="1"/>
</dbReference>
<dbReference type="PROSITE" id="PS00194">
    <property type="entry name" value="THIOREDOXIN_1"/>
    <property type="match status" value="1"/>
</dbReference>
<sequence length="120" mass="13806">MNTRQINKSEFIQLVSNIESTPNDWQHLSSKPVLVDFFATWCGPCQALSPILEEIAREYKDQIEVYKVDVDQDQELTAFFGIRTVPTLLFSKSGNEKPHLMLGVMGKQELKQHIEELLLQ</sequence>
<keyword evidence="3" id="KW-0249">Electron transport</keyword>
<organism evidence="8 9">
    <name type="scientific">Porphyromonas crevioricanis</name>
    <dbReference type="NCBI Taxonomy" id="393921"/>
    <lineage>
        <taxon>Bacteria</taxon>
        <taxon>Pseudomonadati</taxon>
        <taxon>Bacteroidota</taxon>
        <taxon>Bacteroidia</taxon>
        <taxon>Bacteroidales</taxon>
        <taxon>Porphyromonadaceae</taxon>
        <taxon>Porphyromonas</taxon>
    </lineage>
</organism>
<gene>
    <name evidence="8" type="ORF">NCTC12858_01086</name>
</gene>
<feature type="domain" description="Thioredoxin" evidence="7">
    <location>
        <begin position="1"/>
        <end position="119"/>
    </location>
</feature>
<dbReference type="InterPro" id="IPR017937">
    <property type="entry name" value="Thioredoxin_CS"/>
</dbReference>
<dbReference type="GO" id="GO:0005829">
    <property type="term" value="C:cytosol"/>
    <property type="evidence" value="ECO:0007669"/>
    <property type="project" value="TreeGrafter"/>
</dbReference>
<evidence type="ECO:0000259" key="7">
    <source>
        <dbReference type="PROSITE" id="PS51352"/>
    </source>
</evidence>
<dbReference type="PANTHER" id="PTHR45663:SF11">
    <property type="entry name" value="GEO12009P1"/>
    <property type="match status" value="1"/>
</dbReference>
<dbReference type="NCBIfam" id="TIGR01068">
    <property type="entry name" value="thioredoxin"/>
    <property type="match status" value="1"/>
</dbReference>
<evidence type="ECO:0000256" key="6">
    <source>
        <dbReference type="NCBIfam" id="TIGR01068"/>
    </source>
</evidence>
<keyword evidence="9" id="KW-1185">Reference proteome</keyword>
<proteinExistence type="inferred from homology"/>
<evidence type="ECO:0000256" key="3">
    <source>
        <dbReference type="ARBA" id="ARBA00022982"/>
    </source>
</evidence>
<accession>A0A2X4STT1</accession>
<comment type="similarity">
    <text evidence="1">Belongs to the thioredoxin family.</text>
</comment>
<dbReference type="KEGG" id="pcre:NCTC12858_01086"/>
<dbReference type="AlphaFoldDB" id="A0A2X4STT1"/>
<dbReference type="PRINTS" id="PR00421">
    <property type="entry name" value="THIOREDOXIN"/>
</dbReference>
<name>A0A2X4STT1_9PORP</name>
<evidence type="ECO:0000256" key="1">
    <source>
        <dbReference type="ARBA" id="ARBA00008987"/>
    </source>
</evidence>
<evidence type="ECO:0000256" key="4">
    <source>
        <dbReference type="ARBA" id="ARBA00023157"/>
    </source>
</evidence>